<keyword evidence="1 3" id="KW-0963">Cytoplasm</keyword>
<dbReference type="NCBIfam" id="NF000932">
    <property type="entry name" value="PRK00092.2-5"/>
    <property type="match status" value="1"/>
</dbReference>
<dbReference type="SUPFAM" id="SSF74942">
    <property type="entry name" value="YhbC-like, C-terminal domain"/>
    <property type="match status" value="1"/>
</dbReference>
<evidence type="ECO:0000259" key="6">
    <source>
        <dbReference type="Pfam" id="PF17384"/>
    </source>
</evidence>
<gene>
    <name evidence="3 7" type="primary">rimP</name>
    <name evidence="7" type="ORF">JIP62_08850</name>
</gene>
<feature type="domain" description="Ribosome maturation factor RimP C-terminal" evidence="6">
    <location>
        <begin position="91"/>
        <end position="157"/>
    </location>
</feature>
<dbReference type="CDD" id="cd01734">
    <property type="entry name" value="YlxS_C"/>
    <property type="match status" value="1"/>
</dbReference>
<evidence type="ECO:0000313" key="8">
    <source>
        <dbReference type="Proteomes" id="UP000595448"/>
    </source>
</evidence>
<evidence type="ECO:0000256" key="4">
    <source>
        <dbReference type="SAM" id="MobiDB-lite"/>
    </source>
</evidence>
<dbReference type="InterPro" id="IPR036847">
    <property type="entry name" value="RimP_C_sf"/>
</dbReference>
<dbReference type="Gene3D" id="3.30.300.70">
    <property type="entry name" value="RimP-like superfamily, N-terminal"/>
    <property type="match status" value="1"/>
</dbReference>
<comment type="function">
    <text evidence="3">Required for maturation of 30S ribosomal subunits.</text>
</comment>
<evidence type="ECO:0000256" key="2">
    <source>
        <dbReference type="ARBA" id="ARBA00022517"/>
    </source>
</evidence>
<dbReference type="EMBL" id="CP067977">
    <property type="protein sequence ID" value="QQQ17465.1"/>
    <property type="molecule type" value="Genomic_DNA"/>
</dbReference>
<dbReference type="Pfam" id="PF17384">
    <property type="entry name" value="DUF150_C"/>
    <property type="match status" value="1"/>
</dbReference>
<dbReference type="RefSeq" id="WP_201101839.1">
    <property type="nucleotide sequence ID" value="NZ_CP067977.1"/>
</dbReference>
<evidence type="ECO:0000313" key="7">
    <source>
        <dbReference type="EMBL" id="QQQ17465.1"/>
    </source>
</evidence>
<dbReference type="PANTHER" id="PTHR33867:SF1">
    <property type="entry name" value="RIBOSOME MATURATION FACTOR RIMP"/>
    <property type="match status" value="1"/>
</dbReference>
<dbReference type="HAMAP" id="MF_01077">
    <property type="entry name" value="RimP"/>
    <property type="match status" value="1"/>
</dbReference>
<dbReference type="Proteomes" id="UP000595448">
    <property type="component" value="Chromosome"/>
</dbReference>
<dbReference type="Pfam" id="PF02576">
    <property type="entry name" value="RimP_N"/>
    <property type="match status" value="1"/>
</dbReference>
<dbReference type="InterPro" id="IPR028998">
    <property type="entry name" value="RimP_C"/>
</dbReference>
<proteinExistence type="inferred from homology"/>
<name>A0ABX7BIU0_9CAUL</name>
<dbReference type="InterPro" id="IPR003728">
    <property type="entry name" value="Ribosome_maturation_RimP"/>
</dbReference>
<feature type="region of interest" description="Disordered" evidence="4">
    <location>
        <begin position="170"/>
        <end position="219"/>
    </location>
</feature>
<evidence type="ECO:0000259" key="5">
    <source>
        <dbReference type="Pfam" id="PF02576"/>
    </source>
</evidence>
<evidence type="ECO:0000256" key="1">
    <source>
        <dbReference type="ARBA" id="ARBA00022490"/>
    </source>
</evidence>
<keyword evidence="2 3" id="KW-0690">Ribosome biogenesis</keyword>
<dbReference type="InterPro" id="IPR035956">
    <property type="entry name" value="RimP_N_sf"/>
</dbReference>
<accession>A0ABX7BIU0</accession>
<dbReference type="InterPro" id="IPR028989">
    <property type="entry name" value="RimP_N"/>
</dbReference>
<sequence length="219" mass="23883">MRAKTAEDRHLLELIDPIAESLGLAVVRVRLMGGTLRRRLQIMAERPSDNDIAVEECARLSRAVSEVFDAADPIAGEYLLEVSSPGVDRPLTRLIDFDLFDGFEARLETDRMIEGRKRFKGVLAGVDGDNIAIDLDGEEDTALIPFEWLVDAKLVLTDALLNRGAAIRAARGEPEDVADDAPSSPGAGTGRGVPQPKKTFKKTPKPTPSKTNKPKRDQA</sequence>
<comment type="subcellular location">
    <subcellularLocation>
        <location evidence="3">Cytoplasm</location>
    </subcellularLocation>
</comment>
<dbReference type="SUPFAM" id="SSF75420">
    <property type="entry name" value="YhbC-like, N-terminal domain"/>
    <property type="match status" value="1"/>
</dbReference>
<comment type="similarity">
    <text evidence="3">Belongs to the RimP family.</text>
</comment>
<reference evidence="7 8" key="1">
    <citation type="submission" date="2021-01" db="EMBL/GenBank/DDBJ databases">
        <title>Brevundimonas vitis sp. nov., an bacterium isolated from grape (Vitis vinifera).</title>
        <authorList>
            <person name="Jiang L."/>
            <person name="Lee J."/>
        </authorList>
    </citation>
    <scope>NUCLEOTIDE SEQUENCE [LARGE SCALE GENOMIC DNA]</scope>
    <source>
        <strain evidence="7 8">GRTSA-9</strain>
    </source>
</reference>
<feature type="domain" description="Ribosome maturation factor RimP N-terminal" evidence="5">
    <location>
        <begin position="14"/>
        <end position="88"/>
    </location>
</feature>
<keyword evidence="8" id="KW-1185">Reference proteome</keyword>
<protein>
    <recommendedName>
        <fullName evidence="3">Ribosome maturation factor RimP</fullName>
    </recommendedName>
</protein>
<organism evidence="7 8">
    <name type="scientific">Brevundimonas vitisensis</name>
    <dbReference type="NCBI Taxonomy" id="2800818"/>
    <lineage>
        <taxon>Bacteria</taxon>
        <taxon>Pseudomonadati</taxon>
        <taxon>Pseudomonadota</taxon>
        <taxon>Alphaproteobacteria</taxon>
        <taxon>Caulobacterales</taxon>
        <taxon>Caulobacteraceae</taxon>
        <taxon>Brevundimonas</taxon>
    </lineage>
</organism>
<dbReference type="PANTHER" id="PTHR33867">
    <property type="entry name" value="RIBOSOME MATURATION FACTOR RIMP"/>
    <property type="match status" value="1"/>
</dbReference>
<evidence type="ECO:0000256" key="3">
    <source>
        <dbReference type="HAMAP-Rule" id="MF_01077"/>
    </source>
</evidence>